<reference evidence="1 2" key="1">
    <citation type="submission" date="2017-08" db="EMBL/GenBank/DDBJ databases">
        <title>Infants hospitalized years apart are colonized by the same room-sourced microbial strains.</title>
        <authorList>
            <person name="Brooks B."/>
            <person name="Olm M.R."/>
            <person name="Firek B.A."/>
            <person name="Baker R."/>
            <person name="Thomas B.C."/>
            <person name="Morowitz M.J."/>
            <person name="Banfield J.F."/>
        </authorList>
    </citation>
    <scope>NUCLEOTIDE SEQUENCE [LARGE SCALE GENOMIC DNA]</scope>
    <source>
        <strain evidence="1">S2_005_002_R2_34</strain>
    </source>
</reference>
<proteinExistence type="predicted"/>
<dbReference type="Gene3D" id="1.20.1290.10">
    <property type="entry name" value="AhpD-like"/>
    <property type="match status" value="1"/>
</dbReference>
<dbReference type="InterPro" id="IPR029032">
    <property type="entry name" value="AhpD-like"/>
</dbReference>
<gene>
    <name evidence="1" type="ORF">DI556_14335</name>
</gene>
<protein>
    <recommendedName>
        <fullName evidence="3">CMD domain protein</fullName>
    </recommendedName>
</protein>
<name>A0A2W5PU84_RHOSU</name>
<dbReference type="SUPFAM" id="SSF69118">
    <property type="entry name" value="AhpD-like"/>
    <property type="match status" value="1"/>
</dbReference>
<dbReference type="AlphaFoldDB" id="A0A2W5PU84"/>
<organism evidence="1 2">
    <name type="scientific">Rhodovulum sulfidophilum</name>
    <name type="common">Rhodobacter sulfidophilus</name>
    <dbReference type="NCBI Taxonomy" id="35806"/>
    <lineage>
        <taxon>Bacteria</taxon>
        <taxon>Pseudomonadati</taxon>
        <taxon>Pseudomonadota</taxon>
        <taxon>Alphaproteobacteria</taxon>
        <taxon>Rhodobacterales</taxon>
        <taxon>Paracoccaceae</taxon>
        <taxon>Rhodovulum</taxon>
    </lineage>
</organism>
<evidence type="ECO:0000313" key="1">
    <source>
        <dbReference type="EMBL" id="PZQ48327.1"/>
    </source>
</evidence>
<evidence type="ECO:0008006" key="3">
    <source>
        <dbReference type="Google" id="ProtNLM"/>
    </source>
</evidence>
<dbReference type="EMBL" id="QFPW01000012">
    <property type="protein sequence ID" value="PZQ48327.1"/>
    <property type="molecule type" value="Genomic_DNA"/>
</dbReference>
<dbReference type="Proteomes" id="UP000249185">
    <property type="component" value="Unassembled WGS sequence"/>
</dbReference>
<comment type="caution">
    <text evidence="1">The sequence shown here is derived from an EMBL/GenBank/DDBJ whole genome shotgun (WGS) entry which is preliminary data.</text>
</comment>
<accession>A0A2W5PU84</accession>
<sequence>MLETRTEAIDRLTGGAAAELKAGRPKVWAALEASQEALLGASAIPDVSPAERQLVALAIAVWHGDAVAADFYAGAAAAAGAGSAAIGSARAGEAAGPRLAGMLAHARLLTFAPAEATPADLAALRAAGISEDGIISLAQLIAYISHQLRAAHLLRVIGG</sequence>
<evidence type="ECO:0000313" key="2">
    <source>
        <dbReference type="Proteomes" id="UP000249185"/>
    </source>
</evidence>